<dbReference type="EMBL" id="BARS01045826">
    <property type="protein sequence ID" value="GAG36990.1"/>
    <property type="molecule type" value="Genomic_DNA"/>
</dbReference>
<dbReference type="AlphaFoldDB" id="X0X1V0"/>
<evidence type="ECO:0000313" key="4">
    <source>
        <dbReference type="EMBL" id="GAG36990.1"/>
    </source>
</evidence>
<reference evidence="4" key="1">
    <citation type="journal article" date="2014" name="Front. Microbiol.">
        <title>High frequency of phylogenetically diverse reductive dehalogenase-homologous genes in deep subseafloor sedimentary metagenomes.</title>
        <authorList>
            <person name="Kawai M."/>
            <person name="Futagami T."/>
            <person name="Toyoda A."/>
            <person name="Takaki Y."/>
            <person name="Nishi S."/>
            <person name="Hori S."/>
            <person name="Arai W."/>
            <person name="Tsubouchi T."/>
            <person name="Morono Y."/>
            <person name="Uchiyama I."/>
            <person name="Ito T."/>
            <person name="Fujiyama A."/>
            <person name="Inagaki F."/>
            <person name="Takami H."/>
        </authorList>
    </citation>
    <scope>NUCLEOTIDE SEQUENCE</scope>
    <source>
        <strain evidence="4">Expedition CK06-06</strain>
    </source>
</reference>
<comment type="caution">
    <text evidence="4">The sequence shown here is derived from an EMBL/GenBank/DDBJ whole genome shotgun (WGS) entry which is preliminary data.</text>
</comment>
<proteinExistence type="predicted"/>
<dbReference type="PROSITE" id="PS00445">
    <property type="entry name" value="FGGY_KINASES_2"/>
    <property type="match status" value="1"/>
</dbReference>
<name>X0X1V0_9ZZZZ</name>
<dbReference type="InterPro" id="IPR018483">
    <property type="entry name" value="Carb_kinase_FGGY_CS"/>
</dbReference>
<dbReference type="InterPro" id="IPR043129">
    <property type="entry name" value="ATPase_NBD"/>
</dbReference>
<dbReference type="Pfam" id="PF02782">
    <property type="entry name" value="FGGY_C"/>
    <property type="match status" value="1"/>
</dbReference>
<dbReference type="SUPFAM" id="SSF53067">
    <property type="entry name" value="Actin-like ATPase domain"/>
    <property type="match status" value="1"/>
</dbReference>
<feature type="domain" description="Carbohydrate kinase FGGY C-terminal" evidence="3">
    <location>
        <begin position="2"/>
        <end position="162"/>
    </location>
</feature>
<dbReference type="InterPro" id="IPR018485">
    <property type="entry name" value="FGGY_C"/>
</dbReference>
<evidence type="ECO:0000256" key="2">
    <source>
        <dbReference type="ARBA" id="ARBA00022777"/>
    </source>
</evidence>
<keyword evidence="1" id="KW-0808">Transferase</keyword>
<dbReference type="GO" id="GO:0016301">
    <property type="term" value="F:kinase activity"/>
    <property type="evidence" value="ECO:0007669"/>
    <property type="project" value="UniProtKB-KW"/>
</dbReference>
<dbReference type="GO" id="GO:0016773">
    <property type="term" value="F:phosphotransferase activity, alcohol group as acceptor"/>
    <property type="evidence" value="ECO:0007669"/>
    <property type="project" value="InterPro"/>
</dbReference>
<feature type="non-terminal residue" evidence="4">
    <location>
        <position position="1"/>
    </location>
</feature>
<sequence length="223" mass="23832">KWHLMGVVLSAAGSFRWYRDTLGDMERAQAAAAGRDPYDLLTEAAAEVPAGCEGLLFLPYLTGERTPYPDPNARGVFFGLTLRHGKAHMTRSVLEGVTYALRDSLELMRGLGLPIEQVRALGGGARSPLWRQILADVFDNEIVTVNVTEGAAYGAALLAGVGAGVYDDVATACDAAVRETGRITPGPAVSVYADYYPRYRALYPALAPEFEAMAQVVGKHAAA</sequence>
<gene>
    <name evidence="4" type="ORF">S01H1_69063</name>
</gene>
<dbReference type="GO" id="GO:0005975">
    <property type="term" value="P:carbohydrate metabolic process"/>
    <property type="evidence" value="ECO:0007669"/>
    <property type="project" value="InterPro"/>
</dbReference>
<evidence type="ECO:0000256" key="1">
    <source>
        <dbReference type="ARBA" id="ARBA00022679"/>
    </source>
</evidence>
<dbReference type="Gene3D" id="3.30.420.40">
    <property type="match status" value="1"/>
</dbReference>
<protein>
    <recommendedName>
        <fullName evidence="3">Carbohydrate kinase FGGY C-terminal domain-containing protein</fullName>
    </recommendedName>
</protein>
<organism evidence="4">
    <name type="scientific">marine sediment metagenome</name>
    <dbReference type="NCBI Taxonomy" id="412755"/>
    <lineage>
        <taxon>unclassified sequences</taxon>
        <taxon>metagenomes</taxon>
        <taxon>ecological metagenomes</taxon>
    </lineage>
</organism>
<accession>X0X1V0</accession>
<keyword evidence="2" id="KW-0418">Kinase</keyword>
<evidence type="ECO:0000259" key="3">
    <source>
        <dbReference type="Pfam" id="PF02782"/>
    </source>
</evidence>
<dbReference type="PANTHER" id="PTHR43095:SF5">
    <property type="entry name" value="XYLULOSE KINASE"/>
    <property type="match status" value="1"/>
</dbReference>
<dbReference type="PANTHER" id="PTHR43095">
    <property type="entry name" value="SUGAR KINASE"/>
    <property type="match status" value="1"/>
</dbReference>
<dbReference type="InterPro" id="IPR050406">
    <property type="entry name" value="FGGY_Carb_Kinase"/>
</dbReference>